<dbReference type="InterPro" id="IPR057167">
    <property type="entry name" value="DUF7845"/>
</dbReference>
<feature type="compositionally biased region" description="Polar residues" evidence="1">
    <location>
        <begin position="17"/>
        <end position="35"/>
    </location>
</feature>
<dbReference type="GeneID" id="37283555"/>
<dbReference type="OrthoDB" id="240669at2157"/>
<feature type="compositionally biased region" description="Basic and acidic residues" evidence="1">
    <location>
        <begin position="560"/>
        <end position="575"/>
    </location>
</feature>
<reference evidence="3 4" key="1">
    <citation type="submission" date="2018-07" db="EMBL/GenBank/DDBJ databases">
        <title>Genome sequences of Haloplanus sp. CBA1113.</title>
        <authorList>
            <person name="Kim Y.B."/>
            <person name="Roh S.W."/>
        </authorList>
    </citation>
    <scope>NUCLEOTIDE SEQUENCE [LARGE SCALE GENOMIC DNA]</scope>
    <source>
        <strain evidence="3 4">CBA1113</strain>
    </source>
</reference>
<dbReference type="EMBL" id="CP031150">
    <property type="protein sequence ID" value="AXG06586.1"/>
    <property type="molecule type" value="Genomic_DNA"/>
</dbReference>
<sequence>MSFDVSEAFAADRTGDITPSQLESGNASRTTTRTSPISHGVGISYVLDDADDSGTNRLYRECVDTWRDRDLEPGDEIEIVENYAPDFLPGDDYVLLFSSSGWKAGMDKGHGWSKWYKYHLKLQRKSVDPVTGDVEYTTPPTSLSLTIEPQVDGLTYEDGNDVHLPFGEGSRVSVQTTYCERGTRVVSRSLRALTTAFGSDVVDAGELKRDACRIWKAEAHVRFDIDHKHAVVRTLNKTEQLVDVAGGAEIETWKQRQAEGWLEARVESDRFDRLGFDPATTTRIEDGEEVETRYSEALKAYQASNWYEKSRSEYAHHPKLEAYIGGQRGEASPHLDEWDDVMRRLRELVCSHLEWAGVPDDALIGDDYFKPDLQPGFQWEHPEGRREDLRAYYDRFESVIYGECLKAQTDAVYDILSVISEHNGATYDLLESTTGFSRSNLQYHVSRLKRIGLLTTLGNPCVITFDAGYLYELADDIVDEIGAVHFDESTVSARRMGRENRAREREEAREQRGDDSDDLEEDDELQESGDDERQPFVYLDDWGGTPQMLIDQLIDDESPRDERDIRVRELPGDPT</sequence>
<gene>
    <name evidence="3" type="ORF">DU500_09180</name>
</gene>
<dbReference type="Proteomes" id="UP000253273">
    <property type="component" value="Chromosome"/>
</dbReference>
<evidence type="ECO:0000256" key="1">
    <source>
        <dbReference type="SAM" id="MobiDB-lite"/>
    </source>
</evidence>
<dbReference type="AlphaFoldDB" id="A0A345E314"/>
<feature type="compositionally biased region" description="Acidic residues" evidence="1">
    <location>
        <begin position="515"/>
        <end position="530"/>
    </location>
</feature>
<dbReference type="InterPro" id="IPR036388">
    <property type="entry name" value="WH-like_DNA-bd_sf"/>
</dbReference>
<dbReference type="Pfam" id="PF25227">
    <property type="entry name" value="DUF7845"/>
    <property type="match status" value="1"/>
</dbReference>
<feature type="domain" description="DUF7845" evidence="2">
    <location>
        <begin position="97"/>
        <end position="371"/>
    </location>
</feature>
<keyword evidence="4" id="KW-1185">Reference proteome</keyword>
<feature type="region of interest" description="Disordered" evidence="1">
    <location>
        <begin position="493"/>
        <end position="575"/>
    </location>
</feature>
<evidence type="ECO:0000259" key="2">
    <source>
        <dbReference type="Pfam" id="PF25227"/>
    </source>
</evidence>
<organism evidence="3 4">
    <name type="scientific">Haloplanus rubicundus</name>
    <dbReference type="NCBI Taxonomy" id="1547898"/>
    <lineage>
        <taxon>Archaea</taxon>
        <taxon>Methanobacteriati</taxon>
        <taxon>Methanobacteriota</taxon>
        <taxon>Stenosarchaea group</taxon>
        <taxon>Halobacteria</taxon>
        <taxon>Halobacteriales</taxon>
        <taxon>Haloferacaceae</taxon>
        <taxon>Haloplanus</taxon>
    </lineage>
</organism>
<proteinExistence type="predicted"/>
<dbReference type="KEGG" id="haj:DU500_09180"/>
<protein>
    <submittedName>
        <fullName evidence="3">MarR family transcriptional regulator</fullName>
    </submittedName>
</protein>
<feature type="region of interest" description="Disordered" evidence="1">
    <location>
        <begin position="14"/>
        <end position="35"/>
    </location>
</feature>
<feature type="compositionally biased region" description="Basic and acidic residues" evidence="1">
    <location>
        <begin position="496"/>
        <end position="514"/>
    </location>
</feature>
<dbReference type="Gene3D" id="1.10.10.10">
    <property type="entry name" value="Winged helix-like DNA-binding domain superfamily/Winged helix DNA-binding domain"/>
    <property type="match status" value="1"/>
</dbReference>
<dbReference type="RefSeq" id="WP_114585724.1">
    <property type="nucleotide sequence ID" value="NZ_CP031150.1"/>
</dbReference>
<accession>A0A345E314</accession>
<name>A0A345E314_9EURY</name>
<evidence type="ECO:0000313" key="3">
    <source>
        <dbReference type="EMBL" id="AXG06586.1"/>
    </source>
</evidence>
<evidence type="ECO:0000313" key="4">
    <source>
        <dbReference type="Proteomes" id="UP000253273"/>
    </source>
</evidence>